<evidence type="ECO:0000259" key="4">
    <source>
        <dbReference type="SMART" id="SM00471"/>
    </source>
</evidence>
<reference evidence="6" key="1">
    <citation type="submission" date="2020-03" db="EMBL/GenBank/DDBJ databases">
        <title>Evolution of repeat sequences and sex chromosomes of tilapia species revealed by chromosome-level genomes.</title>
        <authorList>
            <person name="Xu L."/>
            <person name="Tao W."/>
            <person name="Wang D."/>
            <person name="Zhou Q."/>
        </authorList>
    </citation>
    <scope>NUCLEOTIDE SEQUENCE [LARGE SCALE GENOMIC DNA]</scope>
    <source>
        <strain evidence="6">Israel</strain>
    </source>
</reference>
<accession>A0AAZ1Y3E1</accession>
<feature type="compositionally biased region" description="Basic and acidic residues" evidence="3">
    <location>
        <begin position="430"/>
        <end position="447"/>
    </location>
</feature>
<evidence type="ECO:0000313" key="6">
    <source>
        <dbReference type="Proteomes" id="UP000472276"/>
    </source>
</evidence>
<feature type="region of interest" description="Disordered" evidence="3">
    <location>
        <begin position="820"/>
        <end position="845"/>
    </location>
</feature>
<dbReference type="Gene3D" id="3.30.70.2760">
    <property type="match status" value="1"/>
</dbReference>
<dbReference type="Proteomes" id="UP000472276">
    <property type="component" value="Unassembled WGS sequence"/>
</dbReference>
<protein>
    <recommendedName>
        <fullName evidence="4">HD/PDEase domain-containing protein</fullName>
    </recommendedName>
</protein>
<dbReference type="PANTHER" id="PTHR11373:SF4">
    <property type="entry name" value="DEOXYNUCLEOSIDE TRIPHOSPHATE TRIPHOSPHOHYDROLASE SAMHD1"/>
    <property type="match status" value="1"/>
</dbReference>
<organism evidence="5 6">
    <name type="scientific">Oreochromis aureus</name>
    <name type="common">Israeli tilapia</name>
    <name type="synonym">Chromis aureus</name>
    <dbReference type="NCBI Taxonomy" id="47969"/>
    <lineage>
        <taxon>Eukaryota</taxon>
        <taxon>Metazoa</taxon>
        <taxon>Chordata</taxon>
        <taxon>Craniata</taxon>
        <taxon>Vertebrata</taxon>
        <taxon>Euteleostomi</taxon>
        <taxon>Actinopterygii</taxon>
        <taxon>Neopterygii</taxon>
        <taxon>Teleostei</taxon>
        <taxon>Neoteleostei</taxon>
        <taxon>Acanthomorphata</taxon>
        <taxon>Ovalentaria</taxon>
        <taxon>Cichlomorphae</taxon>
        <taxon>Cichliformes</taxon>
        <taxon>Cichlidae</taxon>
        <taxon>African cichlids</taxon>
        <taxon>Pseudocrenilabrinae</taxon>
        <taxon>Oreochromini</taxon>
        <taxon>Oreochromis</taxon>
    </lineage>
</organism>
<dbReference type="Ensembl" id="ENSOABT00000071256.1">
    <property type="protein sequence ID" value="ENSOABP00000074298.1"/>
    <property type="gene ID" value="ENSOABG00000010874.2"/>
</dbReference>
<feature type="domain" description="HD/PDEase" evidence="4">
    <location>
        <begin position="55"/>
        <end position="763"/>
    </location>
</feature>
<dbReference type="InterPro" id="IPR050135">
    <property type="entry name" value="dGTPase-like"/>
</dbReference>
<evidence type="ECO:0000256" key="2">
    <source>
        <dbReference type="SAM" id="Coils"/>
    </source>
</evidence>
<dbReference type="SUPFAM" id="SSF109604">
    <property type="entry name" value="HD-domain/PDEase-like"/>
    <property type="match status" value="1"/>
</dbReference>
<evidence type="ECO:0000313" key="5">
    <source>
        <dbReference type="Ensembl" id="ENSOABP00000074298.1"/>
    </source>
</evidence>
<dbReference type="CDD" id="cd00077">
    <property type="entry name" value="HDc"/>
    <property type="match status" value="1"/>
</dbReference>
<evidence type="ECO:0000256" key="1">
    <source>
        <dbReference type="ARBA" id="ARBA00005776"/>
    </source>
</evidence>
<dbReference type="SMART" id="SM00471">
    <property type="entry name" value="HDc"/>
    <property type="match status" value="1"/>
</dbReference>
<feature type="region of interest" description="Disordered" evidence="3">
    <location>
        <begin position="428"/>
        <end position="447"/>
    </location>
</feature>
<dbReference type="InterPro" id="IPR006674">
    <property type="entry name" value="HD_domain"/>
</dbReference>
<keyword evidence="6" id="KW-1185">Reference proteome</keyword>
<reference evidence="5" key="2">
    <citation type="submission" date="2025-08" db="UniProtKB">
        <authorList>
            <consortium name="Ensembl"/>
        </authorList>
    </citation>
    <scope>IDENTIFICATION</scope>
</reference>
<feature type="compositionally biased region" description="Basic and acidic residues" evidence="3">
    <location>
        <begin position="459"/>
        <end position="506"/>
    </location>
</feature>
<dbReference type="PANTHER" id="PTHR11373">
    <property type="entry name" value="DEOXYNUCLEOSIDE TRIPHOSPHATE TRIPHOSPHOHYDROLASE"/>
    <property type="match status" value="1"/>
</dbReference>
<dbReference type="GO" id="GO:0008832">
    <property type="term" value="F:dGTPase activity"/>
    <property type="evidence" value="ECO:0007669"/>
    <property type="project" value="TreeGrafter"/>
</dbReference>
<reference evidence="5" key="3">
    <citation type="submission" date="2025-09" db="UniProtKB">
        <authorList>
            <consortium name="Ensembl"/>
        </authorList>
    </citation>
    <scope>IDENTIFICATION</scope>
</reference>
<feature type="coiled-coil region" evidence="2">
    <location>
        <begin position="532"/>
        <end position="671"/>
    </location>
</feature>
<keyword evidence="2" id="KW-0175">Coiled coil</keyword>
<name>A0AAZ1Y3E1_OREAU</name>
<evidence type="ECO:0000256" key="3">
    <source>
        <dbReference type="SAM" id="MobiDB-lite"/>
    </source>
</evidence>
<feature type="region of interest" description="Disordered" evidence="3">
    <location>
        <begin position="219"/>
        <end position="243"/>
    </location>
</feature>
<dbReference type="AlphaFoldDB" id="A0AAZ1Y3E1"/>
<sequence length="845" mass="99711">MENQHDTEESKVFNDPIHGHIELHPLLVKIINTPQFQRLRNIKQLGGVYFVYPGASHNRFEHSIGVAHLAGELAKALKVKQLEQIKRMEELEKMSTNLEVVKFGPEDVKKLAELKESLISDQDVLCVQIAGLCHDLGHGPFSHFFDGMFMDAIKRDKKGKADKEVINKEWTHEKASIEMFNYLLDKNDLKKVMKTYGLKVDGKDNNDLEFIEEMIEKPQDKKPLNDAAQDNEPQNNDASKKWPYKGREEKKSFLYEIVSNKESGIDVDKFDYFARDCHHLGISNSFDHQRFIMFARVCDVEEDGRKNKKKIKHICSRDKESANLYDIFQQRLSIHRRACQHKIKMAVEIMLKDALVLVDDHPDFKIKSSEGKMLHLSQANSDMEAYINLADHVFERILHPQEGRKEPSSEEERKKELDLEKARGILQRFMEGRKEPSSEEERKKEQDLEKAMEILQRFMEGRKEPSSEEERKKEQDLEKAREILQRFMEERKEPSSEEERKKEQDLEKAMEILQRFMEGRKEPSSEEEIKKESDLEKAMEILQRVMEEIKKELDLEKAMEILQRFMEGRKDPSSEEEIKKESDLKKAMEILQRVMEEIKKELDLEKAMEILQRVMEEIKKELDLEKAREILQRVMERDLYRCVGQAKKKSEEEIKERLKNLVNDIQDDEKDRDGVNNVILIYDYNMENEDPICKKYSYDKKKPEKSEDKKKEKKETLEKIKKDLEEKLSERFPDDKFEITDVTLDYGMENVDPISKAYFYRKDNPDKGEPIPKSDVFSVLPDWFSDEILRVYWKNPKGLNDEEIKKREEKFKEFFKGWCKDNGYKDLNKDDPSAGRATPGNDQSN</sequence>
<proteinExistence type="inferred from homology"/>
<dbReference type="GO" id="GO:0006203">
    <property type="term" value="P:dGTP catabolic process"/>
    <property type="evidence" value="ECO:0007669"/>
    <property type="project" value="TreeGrafter"/>
</dbReference>
<dbReference type="Pfam" id="PF01966">
    <property type="entry name" value="HD"/>
    <property type="match status" value="1"/>
</dbReference>
<feature type="region of interest" description="Disordered" evidence="3">
    <location>
        <begin position="458"/>
        <end position="506"/>
    </location>
</feature>
<comment type="similarity">
    <text evidence="1">Belongs to the SAMHD1 family.</text>
</comment>
<dbReference type="Gene3D" id="1.10.3210.10">
    <property type="entry name" value="Hypothetical protein af1432"/>
    <property type="match status" value="1"/>
</dbReference>
<dbReference type="InterPro" id="IPR003607">
    <property type="entry name" value="HD/PDEase_dom"/>
</dbReference>
<feature type="compositionally biased region" description="Basic and acidic residues" evidence="3">
    <location>
        <begin position="820"/>
        <end position="833"/>
    </location>
</feature>